<evidence type="ECO:0000313" key="2">
    <source>
        <dbReference type="EMBL" id="KAF3965060.1"/>
    </source>
</evidence>
<reference evidence="2" key="1">
    <citation type="submission" date="2020-03" db="EMBL/GenBank/DDBJ databases">
        <title>Castanea mollissima Vanexum genome sequencing.</title>
        <authorList>
            <person name="Staton M."/>
        </authorList>
    </citation>
    <scope>NUCLEOTIDE SEQUENCE</scope>
    <source>
        <tissue evidence="2">Leaf</tissue>
    </source>
</reference>
<protein>
    <recommendedName>
        <fullName evidence="1">KIB1-4 beta-propeller domain-containing protein</fullName>
    </recommendedName>
</protein>
<proteinExistence type="predicted"/>
<dbReference type="EMBL" id="JRKL02001263">
    <property type="protein sequence ID" value="KAF3965060.1"/>
    <property type="molecule type" value="Genomic_DNA"/>
</dbReference>
<dbReference type="PANTHER" id="PTHR40891">
    <property type="entry name" value="DUF295 DOMAIN-CONTAINING PROTEIN"/>
    <property type="match status" value="1"/>
</dbReference>
<dbReference type="Proteomes" id="UP000737018">
    <property type="component" value="Unassembled WGS sequence"/>
</dbReference>
<dbReference type="PANTHER" id="PTHR40891:SF1">
    <property type="entry name" value="DUF295 DOMAIN-CONTAINING PROTEIN"/>
    <property type="match status" value="1"/>
</dbReference>
<name>A0A8J4REQ7_9ROSI</name>
<organism evidence="2 3">
    <name type="scientific">Castanea mollissima</name>
    <name type="common">Chinese chestnut</name>
    <dbReference type="NCBI Taxonomy" id="60419"/>
    <lineage>
        <taxon>Eukaryota</taxon>
        <taxon>Viridiplantae</taxon>
        <taxon>Streptophyta</taxon>
        <taxon>Embryophyta</taxon>
        <taxon>Tracheophyta</taxon>
        <taxon>Spermatophyta</taxon>
        <taxon>Magnoliopsida</taxon>
        <taxon>eudicotyledons</taxon>
        <taxon>Gunneridae</taxon>
        <taxon>Pentapetalae</taxon>
        <taxon>rosids</taxon>
        <taxon>fabids</taxon>
        <taxon>Fagales</taxon>
        <taxon>Fagaceae</taxon>
        <taxon>Castanea</taxon>
    </lineage>
</organism>
<evidence type="ECO:0000313" key="3">
    <source>
        <dbReference type="Proteomes" id="UP000737018"/>
    </source>
</evidence>
<dbReference type="Pfam" id="PF03478">
    <property type="entry name" value="Beta-prop_KIB1-4"/>
    <property type="match status" value="1"/>
</dbReference>
<dbReference type="OrthoDB" id="1863935at2759"/>
<keyword evidence="3" id="KW-1185">Reference proteome</keyword>
<accession>A0A8J4REQ7</accession>
<dbReference type="InterPro" id="IPR005174">
    <property type="entry name" value="KIB1-4_b-propeller"/>
</dbReference>
<gene>
    <name evidence="2" type="ORF">CMV_010720</name>
</gene>
<comment type="caution">
    <text evidence="2">The sequence shown here is derived from an EMBL/GenBank/DDBJ whole genome shotgun (WGS) entry which is preliminary data.</text>
</comment>
<dbReference type="AlphaFoldDB" id="A0A8J4REQ7"/>
<evidence type="ECO:0000259" key="1">
    <source>
        <dbReference type="Pfam" id="PF03478"/>
    </source>
</evidence>
<sequence length="333" mass="38685">MEQYMQSHPPIIPQSYPWLVIRDGKHLERQKIFNISKDKYYSITIPEMHNKMICTSTNEWLLLNDLDSKDLSLLNLVSMEVVQLPRLESFTYSDVCILSPPTSESNQDCYVMIIDRSPCKFYFCQPGDEEFSEQEFEFDLEEQEYEFGAMFISAATMFRGKVYFLTSFSRIDLVSVSVLFTAEFVGSNLHFTRITREGFPEPSPPEIPTTNDYLIESGGELLYICKMRGGWDAKMILGFIILRMNFLRQAWEEVNNIGGWTLFFSQGRSLEHKVISCFAAGVKQNSIYFTKPFDRFYYVFDLENNSISKSLPCPTVSKFMSRLDWVLIPITKS</sequence>
<feature type="domain" description="KIB1-4 beta-propeller" evidence="1">
    <location>
        <begin position="33"/>
        <end position="294"/>
    </location>
</feature>